<dbReference type="InterPro" id="IPR000550">
    <property type="entry name" value="Hppk"/>
</dbReference>
<protein>
    <recommendedName>
        <fullName evidence="4">2-amino-4-hydroxy-6-hydroxymethyldihydropteridine pyrophosphokinase</fullName>
        <ecNumber evidence="3">2.7.6.3</ecNumber>
    </recommendedName>
    <alternativeName>
        <fullName evidence="11">6-hydroxymethyl-7,8-dihydropterin pyrophosphokinase</fullName>
    </alternativeName>
    <alternativeName>
        <fullName evidence="12">7,8-dihydro-6-hydroxymethylpterin-pyrophosphokinase</fullName>
    </alternativeName>
</protein>
<keyword evidence="5 14" id="KW-0808">Transferase</keyword>
<evidence type="ECO:0000259" key="13">
    <source>
        <dbReference type="Pfam" id="PF01288"/>
    </source>
</evidence>
<evidence type="ECO:0000256" key="2">
    <source>
        <dbReference type="ARBA" id="ARBA00005810"/>
    </source>
</evidence>
<keyword evidence="7" id="KW-0418">Kinase</keyword>
<comment type="pathway">
    <text evidence="1">Cofactor biosynthesis; tetrahydrofolate biosynthesis; 2-amino-4-hydroxy-6-hydroxymethyl-7,8-dihydropteridine diphosphate from 7,8-dihydroneopterin triphosphate: step 4/4.</text>
</comment>
<reference evidence="14" key="1">
    <citation type="submission" date="2023-06" db="EMBL/GenBank/DDBJ databases">
        <title>Genomic of Parafulvivirga corallium.</title>
        <authorList>
            <person name="Wang G."/>
        </authorList>
    </citation>
    <scope>NUCLEOTIDE SEQUENCE</scope>
    <source>
        <strain evidence="14">BMA10</strain>
    </source>
</reference>
<comment type="similarity">
    <text evidence="2">Belongs to the HPPK family.</text>
</comment>
<evidence type="ECO:0000256" key="9">
    <source>
        <dbReference type="ARBA" id="ARBA00022909"/>
    </source>
</evidence>
<organism evidence="14 15">
    <name type="scientific">Splendidivirga corallicola</name>
    <dbReference type="NCBI Taxonomy" id="3051826"/>
    <lineage>
        <taxon>Bacteria</taxon>
        <taxon>Pseudomonadati</taxon>
        <taxon>Bacteroidota</taxon>
        <taxon>Cytophagia</taxon>
        <taxon>Cytophagales</taxon>
        <taxon>Splendidivirgaceae</taxon>
        <taxon>Splendidivirga</taxon>
    </lineage>
</organism>
<dbReference type="GO" id="GO:0003848">
    <property type="term" value="F:2-amino-4-hydroxy-6-hydroxymethyldihydropteridine diphosphokinase activity"/>
    <property type="evidence" value="ECO:0007669"/>
    <property type="project" value="UniProtKB-EC"/>
</dbReference>
<dbReference type="Proteomes" id="UP001172082">
    <property type="component" value="Unassembled WGS sequence"/>
</dbReference>
<evidence type="ECO:0000313" key="15">
    <source>
        <dbReference type="Proteomes" id="UP001172082"/>
    </source>
</evidence>
<dbReference type="EC" id="2.7.6.3" evidence="3"/>
<dbReference type="PANTHER" id="PTHR43071:SF1">
    <property type="entry name" value="2-AMINO-4-HYDROXY-6-HYDROXYMETHYLDIHYDROPTERIDINE PYROPHOSPHOKINASE"/>
    <property type="match status" value="1"/>
</dbReference>
<proteinExistence type="inferred from homology"/>
<name>A0ABT8KJF8_9BACT</name>
<accession>A0ABT8KJF8</accession>
<feature type="domain" description="7,8-dihydro-6-hydroxymethylpterin-pyrophosphokinase" evidence="13">
    <location>
        <begin position="15"/>
        <end position="141"/>
    </location>
</feature>
<evidence type="ECO:0000256" key="4">
    <source>
        <dbReference type="ARBA" id="ARBA00016218"/>
    </source>
</evidence>
<evidence type="ECO:0000256" key="10">
    <source>
        <dbReference type="ARBA" id="ARBA00029409"/>
    </source>
</evidence>
<keyword evidence="15" id="KW-1185">Reference proteome</keyword>
<evidence type="ECO:0000256" key="3">
    <source>
        <dbReference type="ARBA" id="ARBA00013253"/>
    </source>
</evidence>
<evidence type="ECO:0000256" key="1">
    <source>
        <dbReference type="ARBA" id="ARBA00005051"/>
    </source>
</evidence>
<evidence type="ECO:0000313" key="14">
    <source>
        <dbReference type="EMBL" id="MDN5200842.1"/>
    </source>
</evidence>
<keyword evidence="9" id="KW-0289">Folate biosynthesis</keyword>
<keyword evidence="6" id="KW-0547">Nucleotide-binding</keyword>
<dbReference type="PANTHER" id="PTHR43071">
    <property type="entry name" value="2-AMINO-4-HYDROXY-6-HYDROXYMETHYLDIHYDROPTERIDINE PYROPHOSPHOKINASE"/>
    <property type="match status" value="1"/>
</dbReference>
<dbReference type="InterPro" id="IPR035907">
    <property type="entry name" value="Hppk_sf"/>
</dbReference>
<dbReference type="Pfam" id="PF01288">
    <property type="entry name" value="HPPK"/>
    <property type="match status" value="1"/>
</dbReference>
<gene>
    <name evidence="14" type="primary">folK</name>
    <name evidence="14" type="ORF">QQ008_05705</name>
</gene>
<evidence type="ECO:0000256" key="7">
    <source>
        <dbReference type="ARBA" id="ARBA00022777"/>
    </source>
</evidence>
<dbReference type="NCBIfam" id="TIGR01498">
    <property type="entry name" value="folK"/>
    <property type="match status" value="1"/>
</dbReference>
<sequence>MNLYFWGYEKMDGIYLLLGTNQGDKPANIKHCLMLIERYLGPITKKSSLYRTDAWGGITKDYFLNMVVCVNTEVTPHLILDQIKKIEGDIGRVRFEKWGDRIIDVDLLYYYDEVIITEDLQVPHPEIQNRLFTLVPLVEIASEQIHPLLQKTNRMLLETCPDELQVELA</sequence>
<dbReference type="SUPFAM" id="SSF55083">
    <property type="entry name" value="6-hydroxymethyl-7,8-dihydropterin pyrophosphokinase, HPPK"/>
    <property type="match status" value="1"/>
</dbReference>
<dbReference type="CDD" id="cd00483">
    <property type="entry name" value="HPPK"/>
    <property type="match status" value="1"/>
</dbReference>
<keyword evidence="8" id="KW-0067">ATP-binding</keyword>
<dbReference type="EMBL" id="JAUJEA010000002">
    <property type="protein sequence ID" value="MDN5200842.1"/>
    <property type="molecule type" value="Genomic_DNA"/>
</dbReference>
<comment type="function">
    <text evidence="10">Catalyzes the transfer of pyrophosphate from adenosine triphosphate (ATP) to 6-hydroxymethyl-7,8-dihydropterin, an enzymatic step in folate biosynthesis pathway.</text>
</comment>
<evidence type="ECO:0000256" key="11">
    <source>
        <dbReference type="ARBA" id="ARBA00029766"/>
    </source>
</evidence>
<evidence type="ECO:0000256" key="12">
    <source>
        <dbReference type="ARBA" id="ARBA00033413"/>
    </source>
</evidence>
<dbReference type="RefSeq" id="WP_346750872.1">
    <property type="nucleotide sequence ID" value="NZ_JAUJEA010000002.1"/>
</dbReference>
<comment type="caution">
    <text evidence="14">The sequence shown here is derived from an EMBL/GenBank/DDBJ whole genome shotgun (WGS) entry which is preliminary data.</text>
</comment>
<dbReference type="Gene3D" id="3.30.70.560">
    <property type="entry name" value="7,8-Dihydro-6-hydroxymethylpterin-pyrophosphokinase HPPK"/>
    <property type="match status" value="1"/>
</dbReference>
<evidence type="ECO:0000256" key="8">
    <source>
        <dbReference type="ARBA" id="ARBA00022840"/>
    </source>
</evidence>
<evidence type="ECO:0000256" key="6">
    <source>
        <dbReference type="ARBA" id="ARBA00022741"/>
    </source>
</evidence>
<evidence type="ECO:0000256" key="5">
    <source>
        <dbReference type="ARBA" id="ARBA00022679"/>
    </source>
</evidence>